<feature type="active site" description="Proton acceptor" evidence="12">
    <location>
        <position position="279"/>
    </location>
</feature>
<evidence type="ECO:0000256" key="1">
    <source>
        <dbReference type="ARBA" id="ARBA00001614"/>
    </source>
</evidence>
<comment type="pathway">
    <text evidence="3">Carbohydrate metabolism; galactose metabolism.</text>
</comment>
<dbReference type="InterPro" id="IPR014718">
    <property type="entry name" value="GH-type_carb-bd"/>
</dbReference>
<comment type="pathway">
    <text evidence="4">Carbohydrate metabolism; hexose metabolism.</text>
</comment>
<evidence type="ECO:0000256" key="11">
    <source>
        <dbReference type="ARBA" id="ARBA00045743"/>
    </source>
</evidence>
<dbReference type="GO" id="GO:0030246">
    <property type="term" value="F:carbohydrate binding"/>
    <property type="evidence" value="ECO:0007669"/>
    <property type="project" value="InterPro"/>
</dbReference>
<dbReference type="PROSITE" id="PS00545">
    <property type="entry name" value="ALDOSE_1_EPIMERASE"/>
    <property type="match status" value="1"/>
</dbReference>
<keyword evidence="9" id="KW-0119">Carbohydrate metabolism</keyword>
<dbReference type="InterPro" id="IPR018052">
    <property type="entry name" value="Ald1_epimerase_CS"/>
</dbReference>
<dbReference type="GO" id="GO:0033499">
    <property type="term" value="P:galactose catabolic process via UDP-galactose, Leloir pathway"/>
    <property type="evidence" value="ECO:0007669"/>
    <property type="project" value="TreeGrafter"/>
</dbReference>
<dbReference type="PANTHER" id="PTHR10091:SF0">
    <property type="entry name" value="GALACTOSE MUTAROTASE"/>
    <property type="match status" value="1"/>
</dbReference>
<dbReference type="CDD" id="cd09019">
    <property type="entry name" value="galactose_mutarotase_like"/>
    <property type="match status" value="1"/>
</dbReference>
<dbReference type="InterPro" id="IPR015443">
    <property type="entry name" value="Aldose_1-epimerase"/>
</dbReference>
<comment type="caution">
    <text evidence="14">The sequence shown here is derived from an EMBL/GenBank/DDBJ whole genome shotgun (WGS) entry which is preliminary data.</text>
</comment>
<dbReference type="InterPro" id="IPR047215">
    <property type="entry name" value="Galactose_mutarotase-like"/>
</dbReference>
<organism evidence="14 15">
    <name type="scientific">Alosa alosa</name>
    <name type="common">allis shad</name>
    <dbReference type="NCBI Taxonomy" id="278164"/>
    <lineage>
        <taxon>Eukaryota</taxon>
        <taxon>Metazoa</taxon>
        <taxon>Chordata</taxon>
        <taxon>Craniata</taxon>
        <taxon>Vertebrata</taxon>
        <taxon>Euteleostomi</taxon>
        <taxon>Actinopterygii</taxon>
        <taxon>Neopterygii</taxon>
        <taxon>Teleostei</taxon>
        <taxon>Clupei</taxon>
        <taxon>Clupeiformes</taxon>
        <taxon>Clupeoidei</taxon>
        <taxon>Clupeidae</taxon>
        <taxon>Alosa</taxon>
    </lineage>
</organism>
<feature type="binding site" evidence="13">
    <location>
        <begin position="80"/>
        <end position="81"/>
    </location>
    <ligand>
        <name>beta-D-galactose</name>
        <dbReference type="ChEBI" id="CHEBI:27667"/>
    </ligand>
</feature>
<evidence type="ECO:0000256" key="2">
    <source>
        <dbReference type="ARBA" id="ARBA00001712"/>
    </source>
</evidence>
<dbReference type="Proteomes" id="UP000823561">
    <property type="component" value="Chromosome 18"/>
</dbReference>
<protein>
    <recommendedName>
        <fullName evidence="7">Galactose mutarotase</fullName>
        <ecNumber evidence="6">5.1.3.3</ecNumber>
    </recommendedName>
    <alternativeName>
        <fullName evidence="10">Aldose 1-epimerase</fullName>
    </alternativeName>
</protein>
<accession>A0AAV6FYU3</accession>
<dbReference type="AlphaFoldDB" id="A0AAV6FYU3"/>
<keyword evidence="8" id="KW-0413">Isomerase</keyword>
<comment type="function">
    <text evidence="11">Mutarotase that catalyzes the interconversion of beta-D-galactose and alpha-D-galactose during galactose metabolism. Beta-D-galactose is metabolized in the liver into glucose 1-phosphate, the primary metabolic fuel, by the action of four enzymes that constitute the Leloir pathway: GALM, GALK1 (galactokinase), GALT (galactose-1-phosphate uridylyltransferase) and GALE (UDP-galactose-4'-epimerase). Involved in the maintenance of the equilibrium between the beta- and alpha-anomers of galactose, therefore ensuring a sufficient supply of the alpha-anomer for GALK1. Also active on D-glucose although shows a preference for galactose over glucose.</text>
</comment>
<evidence type="ECO:0000256" key="8">
    <source>
        <dbReference type="ARBA" id="ARBA00023235"/>
    </source>
</evidence>
<evidence type="ECO:0000256" key="12">
    <source>
        <dbReference type="PIRSR" id="PIRSR005096-1"/>
    </source>
</evidence>
<dbReference type="InterPro" id="IPR008183">
    <property type="entry name" value="Aldose_1/G6P_1-epimerase"/>
</dbReference>
<gene>
    <name evidence="14" type="ORF">AALO_G00229310</name>
</gene>
<evidence type="ECO:0000256" key="13">
    <source>
        <dbReference type="PIRSR" id="PIRSR005096-3"/>
    </source>
</evidence>
<dbReference type="PANTHER" id="PTHR10091">
    <property type="entry name" value="ALDOSE-1-EPIMERASE"/>
    <property type="match status" value="1"/>
</dbReference>
<dbReference type="SUPFAM" id="SSF74650">
    <property type="entry name" value="Galactose mutarotase-like"/>
    <property type="match status" value="1"/>
</dbReference>
<dbReference type="Gene3D" id="2.70.98.10">
    <property type="match status" value="1"/>
</dbReference>
<evidence type="ECO:0000256" key="5">
    <source>
        <dbReference type="ARBA" id="ARBA00006206"/>
    </source>
</evidence>
<comment type="catalytic activity">
    <reaction evidence="1">
        <text>alpha-D-glucose = beta-D-glucose</text>
        <dbReference type="Rhea" id="RHEA:10264"/>
        <dbReference type="ChEBI" id="CHEBI:15903"/>
        <dbReference type="ChEBI" id="CHEBI:17925"/>
        <dbReference type="EC" id="5.1.3.3"/>
    </reaction>
</comment>
<proteinExistence type="inferred from homology"/>
<keyword evidence="15" id="KW-1185">Reference proteome</keyword>
<feature type="active site" description="Proton donor" evidence="12">
    <location>
        <position position="175"/>
    </location>
</feature>
<dbReference type="PIRSF" id="PIRSF005096">
    <property type="entry name" value="GALM"/>
    <property type="match status" value="1"/>
</dbReference>
<comment type="catalytic activity">
    <reaction evidence="2">
        <text>alpha-D-galactose = beta-D-galactose</text>
        <dbReference type="Rhea" id="RHEA:28675"/>
        <dbReference type="ChEBI" id="CHEBI:27667"/>
        <dbReference type="ChEBI" id="CHEBI:28061"/>
        <dbReference type="EC" id="5.1.3.3"/>
    </reaction>
    <physiologicalReaction direction="right-to-left" evidence="2">
        <dbReference type="Rhea" id="RHEA:28677"/>
    </physiologicalReaction>
</comment>
<dbReference type="EMBL" id="JADWDJ010000018">
    <property type="protein sequence ID" value="KAG5266287.1"/>
    <property type="molecule type" value="Genomic_DNA"/>
</dbReference>
<feature type="binding site" evidence="13">
    <location>
        <begin position="175"/>
        <end position="177"/>
    </location>
    <ligand>
        <name>beta-D-galactose</name>
        <dbReference type="ChEBI" id="CHEBI:27667"/>
    </ligand>
</feature>
<evidence type="ECO:0000256" key="9">
    <source>
        <dbReference type="ARBA" id="ARBA00023277"/>
    </source>
</evidence>
<evidence type="ECO:0000313" key="14">
    <source>
        <dbReference type="EMBL" id="KAG5266287.1"/>
    </source>
</evidence>
<comment type="similarity">
    <text evidence="5">Belongs to the aldose epimerase family.</text>
</comment>
<sequence>MTEVKKEVFGAVPELGSVEKWTLSTDSLCVEVISLGCIVTAIKTPDRQGHFEDVVLGFDDLESYVSNPRYFGAVVGRVANRIAKGRFSIDGQQYKLAVNNGPNALHGGLQGFNKALWTSEIVKNGVKFSHCSPDGDEGYPGNLRVSVTYSLDKHTLSVHYSAHTDKTTPVNLTNHSYFNLGGQGKVDIYDHEVTMSAQAYLPVDDTMIPTGEVKSVENTPFDLRAPRNHAPGWCTLRGAVLEVSTTQPGVQFYTSNFLDGTLRGKGGACYPKHSAFCLETQNWPDAVNQPRFPDALLRPEEEYSHTTHFKFTVV</sequence>
<dbReference type="Pfam" id="PF01263">
    <property type="entry name" value="Aldose_epim"/>
    <property type="match status" value="2"/>
</dbReference>
<evidence type="ECO:0000256" key="6">
    <source>
        <dbReference type="ARBA" id="ARBA00013185"/>
    </source>
</evidence>
<dbReference type="GO" id="GO:0004034">
    <property type="term" value="F:aldose 1-epimerase activity"/>
    <property type="evidence" value="ECO:0007669"/>
    <property type="project" value="UniProtKB-EC"/>
</dbReference>
<evidence type="ECO:0000313" key="15">
    <source>
        <dbReference type="Proteomes" id="UP000823561"/>
    </source>
</evidence>
<dbReference type="EC" id="5.1.3.3" evidence="6"/>
<evidence type="ECO:0000256" key="7">
    <source>
        <dbReference type="ARBA" id="ARBA00021023"/>
    </source>
</evidence>
<evidence type="ECO:0000256" key="4">
    <source>
        <dbReference type="ARBA" id="ARBA00005028"/>
    </source>
</evidence>
<evidence type="ECO:0000256" key="3">
    <source>
        <dbReference type="ARBA" id="ARBA00004947"/>
    </source>
</evidence>
<reference evidence="14" key="1">
    <citation type="submission" date="2020-10" db="EMBL/GenBank/DDBJ databases">
        <title>Chromosome-scale genome assembly of the Allis shad, Alosa alosa.</title>
        <authorList>
            <person name="Margot Z."/>
            <person name="Christophe K."/>
            <person name="Cabau C."/>
            <person name="Louis A."/>
            <person name="Berthelot C."/>
            <person name="Parey E."/>
            <person name="Roest Crollius H."/>
            <person name="Montfort J."/>
            <person name="Robinson-Rechavi M."/>
            <person name="Bucao C."/>
            <person name="Bouchez O."/>
            <person name="Gislard M."/>
            <person name="Lluch J."/>
            <person name="Milhes M."/>
            <person name="Lampietro C."/>
            <person name="Lopez Roques C."/>
            <person name="Donnadieu C."/>
            <person name="Braasch I."/>
            <person name="Desvignes T."/>
            <person name="Postlethwait J."/>
            <person name="Bobe J."/>
            <person name="Guiguen Y."/>
        </authorList>
    </citation>
    <scope>NUCLEOTIDE SEQUENCE</scope>
    <source>
        <strain evidence="14">M-15738</strain>
        <tissue evidence="14">Blood</tissue>
    </source>
</reference>
<evidence type="ECO:0000256" key="10">
    <source>
        <dbReference type="ARBA" id="ARBA00032729"/>
    </source>
</evidence>
<dbReference type="InterPro" id="IPR011013">
    <property type="entry name" value="Gal_mutarotase_sf_dom"/>
</dbReference>
<dbReference type="GO" id="GO:0006006">
    <property type="term" value="P:glucose metabolic process"/>
    <property type="evidence" value="ECO:0007669"/>
    <property type="project" value="TreeGrafter"/>
</dbReference>
<name>A0AAV6FYU3_9TELE</name>